<name>A0A174SZA4_FLAPL</name>
<evidence type="ECO:0000313" key="2">
    <source>
        <dbReference type="Proteomes" id="UP000095746"/>
    </source>
</evidence>
<protein>
    <submittedName>
        <fullName evidence="1">Uncharacterized protein</fullName>
    </submittedName>
</protein>
<accession>A0A174SZA4</accession>
<reference evidence="1 2" key="1">
    <citation type="submission" date="2015-09" db="EMBL/GenBank/DDBJ databases">
        <authorList>
            <consortium name="Pathogen Informatics"/>
        </authorList>
    </citation>
    <scope>NUCLEOTIDE SEQUENCE [LARGE SCALE GENOMIC DNA]</scope>
    <source>
        <strain evidence="1 2">2789STDY5608854</strain>
    </source>
</reference>
<dbReference type="Proteomes" id="UP000095746">
    <property type="component" value="Unassembled WGS sequence"/>
</dbReference>
<evidence type="ECO:0000313" key="1">
    <source>
        <dbReference type="EMBL" id="CUQ01631.1"/>
    </source>
</evidence>
<gene>
    <name evidence="1" type="ORF">ERS852411_03873</name>
</gene>
<dbReference type="AlphaFoldDB" id="A0A174SZA4"/>
<sequence length="54" mass="6002">MSTWAIRSAVMDWPAMATSMVPLWRAGMRESQAVETTSSSQPLASQMRWAIITS</sequence>
<proteinExistence type="predicted"/>
<dbReference type="EMBL" id="CYZT01000621">
    <property type="protein sequence ID" value="CUQ01631.1"/>
    <property type="molecule type" value="Genomic_DNA"/>
</dbReference>
<organism evidence="1 2">
    <name type="scientific">Flavonifractor plautii</name>
    <name type="common">Fusobacterium plautii</name>
    <dbReference type="NCBI Taxonomy" id="292800"/>
    <lineage>
        <taxon>Bacteria</taxon>
        <taxon>Bacillati</taxon>
        <taxon>Bacillota</taxon>
        <taxon>Clostridia</taxon>
        <taxon>Eubacteriales</taxon>
        <taxon>Oscillospiraceae</taxon>
        <taxon>Flavonifractor</taxon>
    </lineage>
</organism>